<gene>
    <name evidence="2" type="ORF">OL599_18915</name>
</gene>
<dbReference type="AlphaFoldDB" id="A0AA41YMI5"/>
<name>A0AA41YMI5_9PROT</name>
<keyword evidence="1" id="KW-0812">Transmembrane</keyword>
<keyword evidence="1" id="KW-1133">Transmembrane helix</keyword>
<dbReference type="Proteomes" id="UP001165679">
    <property type="component" value="Unassembled WGS sequence"/>
</dbReference>
<protein>
    <submittedName>
        <fullName evidence="2">DUF4239 domain-containing protein</fullName>
    </submittedName>
</protein>
<evidence type="ECO:0000313" key="3">
    <source>
        <dbReference type="Proteomes" id="UP001165679"/>
    </source>
</evidence>
<comment type="caution">
    <text evidence="2">The sequence shown here is derived from an EMBL/GenBank/DDBJ whole genome shotgun (WGS) entry which is preliminary data.</text>
</comment>
<dbReference type="RefSeq" id="WP_264715454.1">
    <property type="nucleotide sequence ID" value="NZ_JAPDNT010000022.1"/>
</dbReference>
<feature type="transmembrane region" description="Helical" evidence="1">
    <location>
        <begin position="12"/>
        <end position="34"/>
    </location>
</feature>
<reference evidence="2" key="2">
    <citation type="submission" date="2022-10" db="EMBL/GenBank/DDBJ databases">
        <authorList>
            <person name="Trinh H.N."/>
        </authorList>
    </citation>
    <scope>NUCLEOTIDE SEQUENCE</scope>
    <source>
        <strain evidence="2">RN2-1</strain>
    </source>
</reference>
<keyword evidence="1" id="KW-0472">Membrane</keyword>
<dbReference type="EMBL" id="JAPDNT010000022">
    <property type="protein sequence ID" value="MCW3476639.1"/>
    <property type="molecule type" value="Genomic_DNA"/>
</dbReference>
<feature type="transmembrane region" description="Helical" evidence="1">
    <location>
        <begin position="214"/>
        <end position="233"/>
    </location>
</feature>
<feature type="transmembrane region" description="Helical" evidence="1">
    <location>
        <begin position="46"/>
        <end position="66"/>
    </location>
</feature>
<evidence type="ECO:0000256" key="1">
    <source>
        <dbReference type="SAM" id="Phobius"/>
    </source>
</evidence>
<keyword evidence="3" id="KW-1185">Reference proteome</keyword>
<accession>A0AA41YMI5</accession>
<sequence>MIEFWLGLPGVLIFAALFVFYAATAAAMSWVAFGSPWRVATQSLKGIVGPFFASVGILFALQTGFLGNEVATRNRLASQAVVAESAAVARVHALSVASASDMAGIRAALQGYVDAVVNDEWSRMSAQMRSERAEAAITGLLQEVSDPRVAADAGQAVHVALLNAVVQVGAARSDRLALASDSTGELKWLSVLVLGVITQLGIALVHLERVRAQVAALAVFSAGAIVVLSLIALQEVPFAGAVQVSPGPLLDTLKAISAAR</sequence>
<dbReference type="InterPro" id="IPR025333">
    <property type="entry name" value="DUF4239"/>
</dbReference>
<reference evidence="2" key="1">
    <citation type="submission" date="2022-09" db="EMBL/GenBank/DDBJ databases">
        <title>Rhodovastum sp. nov. RN2-1 isolated from soil in Seongnam, South Korea.</title>
        <authorList>
            <person name="Le N.T."/>
        </authorList>
    </citation>
    <scope>NUCLEOTIDE SEQUENCE</scope>
    <source>
        <strain evidence="2">RN2-1</strain>
    </source>
</reference>
<proteinExistence type="predicted"/>
<dbReference type="Pfam" id="PF14023">
    <property type="entry name" value="Bestrophin-like"/>
    <property type="match status" value="1"/>
</dbReference>
<evidence type="ECO:0000313" key="2">
    <source>
        <dbReference type="EMBL" id="MCW3476639.1"/>
    </source>
</evidence>
<organism evidence="2 3">
    <name type="scientific">Limobrevibacterium gyesilva</name>
    <dbReference type="NCBI Taxonomy" id="2991712"/>
    <lineage>
        <taxon>Bacteria</taxon>
        <taxon>Pseudomonadati</taxon>
        <taxon>Pseudomonadota</taxon>
        <taxon>Alphaproteobacteria</taxon>
        <taxon>Acetobacterales</taxon>
        <taxon>Acetobacteraceae</taxon>
        <taxon>Limobrevibacterium</taxon>
    </lineage>
</organism>
<feature type="transmembrane region" description="Helical" evidence="1">
    <location>
        <begin position="188"/>
        <end position="207"/>
    </location>
</feature>